<organism evidence="4 5">
    <name type="scientific">Wolfiporia cocos (strain MD-104)</name>
    <name type="common">Brown rot fungus</name>
    <dbReference type="NCBI Taxonomy" id="742152"/>
    <lineage>
        <taxon>Eukaryota</taxon>
        <taxon>Fungi</taxon>
        <taxon>Dikarya</taxon>
        <taxon>Basidiomycota</taxon>
        <taxon>Agaricomycotina</taxon>
        <taxon>Agaricomycetes</taxon>
        <taxon>Polyporales</taxon>
        <taxon>Phaeolaceae</taxon>
        <taxon>Wolfiporia</taxon>
    </lineage>
</organism>
<feature type="compositionally biased region" description="Acidic residues" evidence="2">
    <location>
        <begin position="53"/>
        <end position="69"/>
    </location>
</feature>
<protein>
    <recommendedName>
        <fullName evidence="3">C2H2-type domain-containing protein</fullName>
    </recommendedName>
</protein>
<keyword evidence="5" id="KW-1185">Reference proteome</keyword>
<keyword evidence="1" id="KW-0863">Zinc-finger</keyword>
<evidence type="ECO:0000259" key="3">
    <source>
        <dbReference type="PROSITE" id="PS50157"/>
    </source>
</evidence>
<evidence type="ECO:0000256" key="2">
    <source>
        <dbReference type="SAM" id="MobiDB-lite"/>
    </source>
</evidence>
<evidence type="ECO:0000313" key="5">
    <source>
        <dbReference type="Proteomes" id="UP000218811"/>
    </source>
</evidence>
<evidence type="ECO:0000256" key="1">
    <source>
        <dbReference type="PROSITE-ProRule" id="PRU00042"/>
    </source>
</evidence>
<gene>
    <name evidence="4" type="ORF">WOLCODRAFT_166415</name>
</gene>
<dbReference type="Pfam" id="PF00096">
    <property type="entry name" value="zf-C2H2"/>
    <property type="match status" value="2"/>
</dbReference>
<dbReference type="SMART" id="SM00355">
    <property type="entry name" value="ZnF_C2H2"/>
    <property type="match status" value="2"/>
</dbReference>
<dbReference type="SUPFAM" id="SSF57667">
    <property type="entry name" value="beta-beta-alpha zinc fingers"/>
    <property type="match status" value="1"/>
</dbReference>
<name>A0A2H3JDC5_WOLCO</name>
<reference evidence="4 5" key="1">
    <citation type="journal article" date="2012" name="Science">
        <title>The Paleozoic origin of enzymatic lignin decomposition reconstructed from 31 fungal genomes.</title>
        <authorList>
            <person name="Floudas D."/>
            <person name="Binder M."/>
            <person name="Riley R."/>
            <person name="Barry K."/>
            <person name="Blanchette R.A."/>
            <person name="Henrissat B."/>
            <person name="Martinez A.T."/>
            <person name="Otillar R."/>
            <person name="Spatafora J.W."/>
            <person name="Yadav J.S."/>
            <person name="Aerts A."/>
            <person name="Benoit I."/>
            <person name="Boyd A."/>
            <person name="Carlson A."/>
            <person name="Copeland A."/>
            <person name="Coutinho P.M."/>
            <person name="de Vries R.P."/>
            <person name="Ferreira P."/>
            <person name="Findley K."/>
            <person name="Foster B."/>
            <person name="Gaskell J."/>
            <person name="Glotzer D."/>
            <person name="Gorecki P."/>
            <person name="Heitman J."/>
            <person name="Hesse C."/>
            <person name="Hori C."/>
            <person name="Igarashi K."/>
            <person name="Jurgens J.A."/>
            <person name="Kallen N."/>
            <person name="Kersten P."/>
            <person name="Kohler A."/>
            <person name="Kuees U."/>
            <person name="Kumar T.K.A."/>
            <person name="Kuo A."/>
            <person name="LaButti K."/>
            <person name="Larrondo L.F."/>
            <person name="Lindquist E."/>
            <person name="Ling A."/>
            <person name="Lombard V."/>
            <person name="Lucas S."/>
            <person name="Lundell T."/>
            <person name="Martin R."/>
            <person name="McLaughlin D.J."/>
            <person name="Morgenstern I."/>
            <person name="Morin E."/>
            <person name="Murat C."/>
            <person name="Nagy L.G."/>
            <person name="Nolan M."/>
            <person name="Ohm R.A."/>
            <person name="Patyshakuliyeva A."/>
            <person name="Rokas A."/>
            <person name="Ruiz-Duenas F.J."/>
            <person name="Sabat G."/>
            <person name="Salamov A."/>
            <person name="Samejima M."/>
            <person name="Schmutz J."/>
            <person name="Slot J.C."/>
            <person name="St John F."/>
            <person name="Stenlid J."/>
            <person name="Sun H."/>
            <person name="Sun S."/>
            <person name="Syed K."/>
            <person name="Tsang A."/>
            <person name="Wiebenga A."/>
            <person name="Young D."/>
            <person name="Pisabarro A."/>
            <person name="Eastwood D.C."/>
            <person name="Martin F."/>
            <person name="Cullen D."/>
            <person name="Grigoriev I.V."/>
            <person name="Hibbett D.S."/>
        </authorList>
    </citation>
    <scope>NUCLEOTIDE SEQUENCE [LARGE SCALE GENOMIC DNA]</scope>
    <source>
        <strain evidence="4 5">MD-104</strain>
    </source>
</reference>
<feature type="domain" description="C2H2-type" evidence="3">
    <location>
        <begin position="245"/>
        <end position="275"/>
    </location>
</feature>
<accession>A0A2H3JDC5</accession>
<evidence type="ECO:0000313" key="4">
    <source>
        <dbReference type="EMBL" id="PCH35688.1"/>
    </source>
</evidence>
<dbReference type="AlphaFoldDB" id="A0A2H3JDC5"/>
<dbReference type="EMBL" id="KB467854">
    <property type="protein sequence ID" value="PCH35688.1"/>
    <property type="molecule type" value="Genomic_DNA"/>
</dbReference>
<dbReference type="InterPro" id="IPR013087">
    <property type="entry name" value="Znf_C2H2_type"/>
</dbReference>
<dbReference type="PROSITE" id="PS50157">
    <property type="entry name" value="ZINC_FINGER_C2H2_2"/>
    <property type="match status" value="1"/>
</dbReference>
<dbReference type="Gene3D" id="3.30.160.60">
    <property type="entry name" value="Classic Zinc Finger"/>
    <property type="match status" value="1"/>
</dbReference>
<dbReference type="Proteomes" id="UP000218811">
    <property type="component" value="Unassembled WGS sequence"/>
</dbReference>
<dbReference type="GO" id="GO:0008270">
    <property type="term" value="F:zinc ion binding"/>
    <property type="evidence" value="ECO:0007669"/>
    <property type="project" value="UniProtKB-KW"/>
</dbReference>
<keyword evidence="1" id="KW-0862">Zinc</keyword>
<keyword evidence="1" id="KW-0479">Metal-binding</keyword>
<sequence>MSASCADTYDRHTLPAVARPSFRPPATDSETPEENPKFRLLPEVQWPEKHESDDESSDSELDASWDPEGTEVGPPDSVIGDDTETVLDKGGDGNVSMRSERRSERSWNADWGSEVEGEDGVGTDVEISAAMDGDSDSDYVPPKFKTVRPLASRGWNPRRGRPPTRRESCGRNASQTDLIASSPSSSSLRNLARKAVSRSSSAMDSECLSPASHTTEDQALQDPPTKPPRKSRSRQPRVFPTRGKHSCTVPGCNTFFGRRTDLKRHMESKHSTRRYRCPYCGMMINRNDAFIRHLRSPSLKHCLDHVLHDQGVSSIKDVKTWRYLMDEPND</sequence>
<feature type="compositionally biased region" description="Basic and acidic residues" evidence="2">
    <location>
        <begin position="98"/>
        <end position="107"/>
    </location>
</feature>
<dbReference type="InterPro" id="IPR036236">
    <property type="entry name" value="Znf_C2H2_sf"/>
</dbReference>
<dbReference type="OrthoDB" id="8922241at2759"/>
<dbReference type="PROSITE" id="PS00028">
    <property type="entry name" value="ZINC_FINGER_C2H2_1"/>
    <property type="match status" value="1"/>
</dbReference>
<proteinExistence type="predicted"/>
<feature type="region of interest" description="Disordered" evidence="2">
    <location>
        <begin position="1"/>
        <end position="243"/>
    </location>
</feature>